<dbReference type="InterPro" id="IPR052935">
    <property type="entry name" value="Mg2+_PAP"/>
</dbReference>
<protein>
    <recommendedName>
        <fullName evidence="2">Phosphatidate phosphatase APP1 catalytic domain-containing protein</fullName>
    </recommendedName>
</protein>
<feature type="region of interest" description="Disordered" evidence="1">
    <location>
        <begin position="84"/>
        <end position="115"/>
    </location>
</feature>
<feature type="domain" description="Phosphatidate phosphatase APP1 catalytic" evidence="2">
    <location>
        <begin position="238"/>
        <end position="399"/>
    </location>
</feature>
<evidence type="ECO:0000256" key="1">
    <source>
        <dbReference type="SAM" id="MobiDB-lite"/>
    </source>
</evidence>
<dbReference type="GO" id="GO:0030479">
    <property type="term" value="C:actin cortical patch"/>
    <property type="evidence" value="ECO:0007669"/>
    <property type="project" value="TreeGrafter"/>
</dbReference>
<dbReference type="PANTHER" id="PTHR28208">
    <property type="entry name" value="PHOSPHATIDATE PHOSPHATASE APP1"/>
    <property type="match status" value="1"/>
</dbReference>
<gene>
    <name evidence="3" type="ORF">LTR78_008691</name>
</gene>
<evidence type="ECO:0000313" key="4">
    <source>
        <dbReference type="Proteomes" id="UP001274830"/>
    </source>
</evidence>
<comment type="caution">
    <text evidence="3">The sequence shown here is derived from an EMBL/GenBank/DDBJ whole genome shotgun (WGS) entry which is preliminary data.</text>
</comment>
<dbReference type="Pfam" id="PF09949">
    <property type="entry name" value="APP1_cat"/>
    <property type="match status" value="1"/>
</dbReference>
<proteinExistence type="predicted"/>
<keyword evidence="4" id="KW-1185">Reference proteome</keyword>
<evidence type="ECO:0000259" key="2">
    <source>
        <dbReference type="Pfam" id="PF09949"/>
    </source>
</evidence>
<dbReference type="EMBL" id="JAUTXT010000043">
    <property type="protein sequence ID" value="KAK3671413.1"/>
    <property type="molecule type" value="Genomic_DNA"/>
</dbReference>
<organism evidence="3 4">
    <name type="scientific">Recurvomyces mirabilis</name>
    <dbReference type="NCBI Taxonomy" id="574656"/>
    <lineage>
        <taxon>Eukaryota</taxon>
        <taxon>Fungi</taxon>
        <taxon>Dikarya</taxon>
        <taxon>Ascomycota</taxon>
        <taxon>Pezizomycotina</taxon>
        <taxon>Dothideomycetes</taxon>
        <taxon>Dothideomycetidae</taxon>
        <taxon>Mycosphaerellales</taxon>
        <taxon>Teratosphaeriaceae</taxon>
        <taxon>Recurvomyces</taxon>
    </lineage>
</organism>
<dbReference type="Proteomes" id="UP001274830">
    <property type="component" value="Unassembled WGS sequence"/>
</dbReference>
<dbReference type="InterPro" id="IPR019236">
    <property type="entry name" value="APP1_cat"/>
</dbReference>
<dbReference type="AlphaFoldDB" id="A0AAE0WHM0"/>
<dbReference type="GO" id="GO:0008195">
    <property type="term" value="F:phosphatidate phosphatase activity"/>
    <property type="evidence" value="ECO:0007669"/>
    <property type="project" value="InterPro"/>
</dbReference>
<dbReference type="PANTHER" id="PTHR28208:SF1">
    <property type="entry name" value="FILAMENT ORGANIZATION PROTEIN APP1-LIKE, PUTATIVE (AFU_ORTHOLOGUE AFUA_1G06650)-RELATED"/>
    <property type="match status" value="1"/>
</dbReference>
<sequence length="456" mass="51119">MEFVREVLDQGHRAAVDLLQGGHIEHSSPWSPDVPEDLRHWLPDLLDRFPLVMPWEHPKPVDPALHNVWILDNTAFRMPAAGDSRAELAEQQDPNDTKPRLASEPGQTTQEPAANSAGWEVEFVAAYFIKGFGKDLSRVTSALIKQLHVDENDIATKKRISARLEPFIDSVLPNRTLRISINNKEEQKLGPSSYSGISSGLLPLHFTPSAPQISSSTVNLPPPFGLGSTTVFAQEKGWGVISDIDDTIKVTQSTDPIGILHNTFTVETPEPIAGMPELYAHMNQTLTTTTDNKDNAPPYFYLSASPYNLYPFLRRFRDSHFPQGTIILRDASWQNLGGLITSLQRNTKEYKDDRIAKIHSWLPHRKFVCLGDSTQSDPEAYGEAARKYPGWIKAVFIRKVSGIAFMDGAEKNRPERFENAFEGLDRKLWHVFTDPAELAERIDELSKDSEIMVGGE</sequence>
<accession>A0AAE0WHM0</accession>
<name>A0AAE0WHM0_9PEZI</name>
<evidence type="ECO:0000313" key="3">
    <source>
        <dbReference type="EMBL" id="KAK3671413.1"/>
    </source>
</evidence>
<reference evidence="3" key="1">
    <citation type="submission" date="2023-07" db="EMBL/GenBank/DDBJ databases">
        <title>Black Yeasts Isolated from many extreme environments.</title>
        <authorList>
            <person name="Coleine C."/>
            <person name="Stajich J.E."/>
            <person name="Selbmann L."/>
        </authorList>
    </citation>
    <scope>NUCLEOTIDE SEQUENCE</scope>
    <source>
        <strain evidence="3">CCFEE 5485</strain>
    </source>
</reference>